<name>A0A919E4N6_9PROT</name>
<dbReference type="RefSeq" id="WP_191249891.1">
    <property type="nucleotide sequence ID" value="NZ_BNCI01000001.1"/>
</dbReference>
<protein>
    <submittedName>
        <fullName evidence="1">Uncharacterized protein</fullName>
    </submittedName>
</protein>
<dbReference type="EMBL" id="BNCI01000001">
    <property type="protein sequence ID" value="GHF13304.1"/>
    <property type="molecule type" value="Genomic_DNA"/>
</dbReference>
<comment type="caution">
    <text evidence="1">The sequence shown here is derived from an EMBL/GenBank/DDBJ whole genome shotgun (WGS) entry which is preliminary data.</text>
</comment>
<gene>
    <name evidence="1" type="ORF">GCM10017044_04110</name>
</gene>
<dbReference type="Proteomes" id="UP000630923">
    <property type="component" value="Unassembled WGS sequence"/>
</dbReference>
<organism evidence="1 2">
    <name type="scientific">Kordiimonas sediminis</name>
    <dbReference type="NCBI Taxonomy" id="1735581"/>
    <lineage>
        <taxon>Bacteria</taxon>
        <taxon>Pseudomonadati</taxon>
        <taxon>Pseudomonadota</taxon>
        <taxon>Alphaproteobacteria</taxon>
        <taxon>Kordiimonadales</taxon>
        <taxon>Kordiimonadaceae</taxon>
        <taxon>Kordiimonas</taxon>
    </lineage>
</organism>
<sequence length="139" mass="16173">MRDFHTVDLDQEYPDYPLDILSKWVDVLLFYANDWDAIFEKRPTYFTQEFWYLLVGCVLNKWQGTPLTVSAAAQMMKTGSNRTREERIKKAEQDRYIIKTPSPADGRVMLVLPSPKLEALMRRHLSVTIDKAMSALKAD</sequence>
<accession>A0A919E4N6</accession>
<dbReference type="InterPro" id="IPR036388">
    <property type="entry name" value="WH-like_DNA-bd_sf"/>
</dbReference>
<proteinExistence type="predicted"/>
<keyword evidence="2" id="KW-1185">Reference proteome</keyword>
<dbReference type="AlphaFoldDB" id="A0A919E4N6"/>
<reference evidence="1" key="2">
    <citation type="submission" date="2020-09" db="EMBL/GenBank/DDBJ databases">
        <authorList>
            <person name="Sun Q."/>
            <person name="Kim S."/>
        </authorList>
    </citation>
    <scope>NUCLEOTIDE SEQUENCE</scope>
    <source>
        <strain evidence="1">KCTC 42590</strain>
    </source>
</reference>
<evidence type="ECO:0000313" key="1">
    <source>
        <dbReference type="EMBL" id="GHF13304.1"/>
    </source>
</evidence>
<reference evidence="1" key="1">
    <citation type="journal article" date="2014" name="Int. J. Syst. Evol. Microbiol.">
        <title>Complete genome sequence of Corynebacterium casei LMG S-19264T (=DSM 44701T), isolated from a smear-ripened cheese.</title>
        <authorList>
            <consortium name="US DOE Joint Genome Institute (JGI-PGF)"/>
            <person name="Walter F."/>
            <person name="Albersmeier A."/>
            <person name="Kalinowski J."/>
            <person name="Ruckert C."/>
        </authorList>
    </citation>
    <scope>NUCLEOTIDE SEQUENCE</scope>
    <source>
        <strain evidence="1">KCTC 42590</strain>
    </source>
</reference>
<evidence type="ECO:0000313" key="2">
    <source>
        <dbReference type="Proteomes" id="UP000630923"/>
    </source>
</evidence>
<dbReference type="Gene3D" id="1.10.10.10">
    <property type="entry name" value="Winged helix-like DNA-binding domain superfamily/Winged helix DNA-binding domain"/>
    <property type="match status" value="1"/>
</dbReference>